<dbReference type="PRINTS" id="PR00348">
    <property type="entry name" value="UBIQUITIN"/>
</dbReference>
<dbReference type="FunFam" id="3.10.20.90:FF:000160">
    <property type="entry name" value="Polyubiquitin-C"/>
    <property type="match status" value="1"/>
</dbReference>
<dbReference type="Gene3D" id="3.10.20.90">
    <property type="entry name" value="Phosphatidylinositol 3-kinase Catalytic Subunit, Chain A, domain 1"/>
    <property type="match status" value="1"/>
</dbReference>
<dbReference type="SUPFAM" id="SSF54236">
    <property type="entry name" value="Ubiquitin-like"/>
    <property type="match status" value="1"/>
</dbReference>
<reference evidence="2 3" key="1">
    <citation type="submission" date="2014-04" db="EMBL/GenBank/DDBJ databases">
        <authorList>
            <consortium name="DOE Joint Genome Institute"/>
            <person name="Kuo A."/>
            <person name="Girlanda M."/>
            <person name="Perotto S."/>
            <person name="Kohler A."/>
            <person name="Nagy L.G."/>
            <person name="Floudas D."/>
            <person name="Copeland A."/>
            <person name="Barry K.W."/>
            <person name="Cichocki N."/>
            <person name="Veneault-Fourrey C."/>
            <person name="LaButti K."/>
            <person name="Lindquist E.A."/>
            <person name="Lipzen A."/>
            <person name="Lundell T."/>
            <person name="Morin E."/>
            <person name="Murat C."/>
            <person name="Sun H."/>
            <person name="Tunlid A."/>
            <person name="Henrissat B."/>
            <person name="Grigoriev I.V."/>
            <person name="Hibbett D.S."/>
            <person name="Martin F."/>
            <person name="Nordberg H.P."/>
            <person name="Cantor M.N."/>
            <person name="Hua S.X."/>
        </authorList>
    </citation>
    <scope>NUCLEOTIDE SEQUENCE [LARGE SCALE GENOMIC DNA]</scope>
    <source>
        <strain evidence="2 3">MUT 4182</strain>
    </source>
</reference>
<dbReference type="InterPro" id="IPR019956">
    <property type="entry name" value="Ubiquitin_dom"/>
</dbReference>
<evidence type="ECO:0000313" key="3">
    <source>
        <dbReference type="Proteomes" id="UP000054248"/>
    </source>
</evidence>
<proteinExistence type="predicted"/>
<dbReference type="InterPro" id="IPR050158">
    <property type="entry name" value="Ubiquitin_ubiquitin-like"/>
</dbReference>
<dbReference type="PANTHER" id="PTHR10666">
    <property type="entry name" value="UBIQUITIN"/>
    <property type="match status" value="1"/>
</dbReference>
<dbReference type="Pfam" id="PF00240">
    <property type="entry name" value="ubiquitin"/>
    <property type="match status" value="1"/>
</dbReference>
<feature type="non-terminal residue" evidence="2">
    <location>
        <position position="1"/>
    </location>
</feature>
<dbReference type="STRING" id="1051891.A0A0C3QUK2"/>
<evidence type="ECO:0000313" key="2">
    <source>
        <dbReference type="EMBL" id="KIO32149.1"/>
    </source>
</evidence>
<feature type="domain" description="Ubiquitin-like" evidence="1">
    <location>
        <begin position="1"/>
        <end position="71"/>
    </location>
</feature>
<dbReference type="InterPro" id="IPR029071">
    <property type="entry name" value="Ubiquitin-like_domsf"/>
</dbReference>
<dbReference type="InterPro" id="IPR000626">
    <property type="entry name" value="Ubiquitin-like_dom"/>
</dbReference>
<dbReference type="HOGENOM" id="CLU_010412_6_3_1"/>
<accession>A0A0C3QUK2</accession>
<dbReference type="OrthoDB" id="428577at2759"/>
<organism evidence="2 3">
    <name type="scientific">Tulasnella calospora MUT 4182</name>
    <dbReference type="NCBI Taxonomy" id="1051891"/>
    <lineage>
        <taxon>Eukaryota</taxon>
        <taxon>Fungi</taxon>
        <taxon>Dikarya</taxon>
        <taxon>Basidiomycota</taxon>
        <taxon>Agaricomycotina</taxon>
        <taxon>Agaricomycetes</taxon>
        <taxon>Cantharellales</taxon>
        <taxon>Tulasnellaceae</taxon>
        <taxon>Tulasnella</taxon>
    </lineage>
</organism>
<protein>
    <recommendedName>
        <fullName evidence="1">Ubiquitin-like domain-containing protein</fullName>
    </recommendedName>
</protein>
<reference evidence="3" key="2">
    <citation type="submission" date="2015-01" db="EMBL/GenBank/DDBJ databases">
        <title>Evolutionary Origins and Diversification of the Mycorrhizal Mutualists.</title>
        <authorList>
            <consortium name="DOE Joint Genome Institute"/>
            <consortium name="Mycorrhizal Genomics Consortium"/>
            <person name="Kohler A."/>
            <person name="Kuo A."/>
            <person name="Nagy L.G."/>
            <person name="Floudas D."/>
            <person name="Copeland A."/>
            <person name="Barry K.W."/>
            <person name="Cichocki N."/>
            <person name="Veneault-Fourrey C."/>
            <person name="LaButti K."/>
            <person name="Lindquist E.A."/>
            <person name="Lipzen A."/>
            <person name="Lundell T."/>
            <person name="Morin E."/>
            <person name="Murat C."/>
            <person name="Riley R."/>
            <person name="Ohm R."/>
            <person name="Sun H."/>
            <person name="Tunlid A."/>
            <person name="Henrissat B."/>
            <person name="Grigoriev I.V."/>
            <person name="Hibbett D.S."/>
            <person name="Martin F."/>
        </authorList>
    </citation>
    <scope>NUCLEOTIDE SEQUENCE [LARGE SCALE GENOMIC DNA]</scope>
    <source>
        <strain evidence="3">MUT 4182</strain>
    </source>
</reference>
<evidence type="ECO:0000259" key="1">
    <source>
        <dbReference type="PROSITE" id="PS50053"/>
    </source>
</evidence>
<dbReference type="Proteomes" id="UP000054248">
    <property type="component" value="Unassembled WGS sequence"/>
</dbReference>
<dbReference type="AlphaFoldDB" id="A0A0C3QUK2"/>
<dbReference type="EMBL" id="KN822957">
    <property type="protein sequence ID" value="KIO32149.1"/>
    <property type="molecule type" value="Genomic_DNA"/>
</dbReference>
<keyword evidence="3" id="KW-1185">Reference proteome</keyword>
<dbReference type="SMART" id="SM00213">
    <property type="entry name" value="UBQ"/>
    <property type="match status" value="1"/>
</dbReference>
<name>A0A0C3QUK2_9AGAM</name>
<dbReference type="PROSITE" id="PS50053">
    <property type="entry name" value="UBIQUITIN_2"/>
    <property type="match status" value="1"/>
</dbReference>
<gene>
    <name evidence="2" type="ORF">M407DRAFT_67099</name>
</gene>
<sequence>IFVKILTGKTITLADISPSDTVGSLKQKIQDREGIPLDQQRLIHGGQLLRDGRAVWDYNIQKESTLHLVVR</sequence>